<feature type="domain" description="Hedgehog/Intein (Hint)" evidence="1">
    <location>
        <begin position="139"/>
        <end position="276"/>
    </location>
</feature>
<dbReference type="InterPro" id="IPR028992">
    <property type="entry name" value="Hedgehog/Intein_dom"/>
</dbReference>
<organism evidence="2 3">
    <name type="scientific">Neoroseomonas soli</name>
    <dbReference type="NCBI Taxonomy" id="1081025"/>
    <lineage>
        <taxon>Bacteria</taxon>
        <taxon>Pseudomonadati</taxon>
        <taxon>Pseudomonadota</taxon>
        <taxon>Alphaproteobacteria</taxon>
        <taxon>Acetobacterales</taxon>
        <taxon>Acetobacteraceae</taxon>
        <taxon>Neoroseomonas</taxon>
    </lineage>
</organism>
<dbReference type="Gene3D" id="2.170.16.10">
    <property type="entry name" value="Hedgehog/Intein (Hint) domain"/>
    <property type="match status" value="1"/>
</dbReference>
<dbReference type="RefSeq" id="WP_211862108.1">
    <property type="nucleotide sequence ID" value="NZ_JAAEDM010000024.1"/>
</dbReference>
<reference evidence="2" key="1">
    <citation type="submission" date="2020-01" db="EMBL/GenBank/DDBJ databases">
        <authorList>
            <person name="Rat A."/>
        </authorList>
    </citation>
    <scope>NUCLEOTIDE SEQUENCE</scope>
    <source>
        <strain evidence="2">LMG 31231</strain>
    </source>
</reference>
<dbReference type="SUPFAM" id="SSF51120">
    <property type="entry name" value="beta-Roll"/>
    <property type="match status" value="1"/>
</dbReference>
<dbReference type="AlphaFoldDB" id="A0A9X9WX54"/>
<gene>
    <name evidence="2" type="ORF">GXW76_11170</name>
</gene>
<evidence type="ECO:0000313" key="3">
    <source>
        <dbReference type="Proteomes" id="UP001138751"/>
    </source>
</evidence>
<dbReference type="InterPro" id="IPR036844">
    <property type="entry name" value="Hint_dom_sf"/>
</dbReference>
<evidence type="ECO:0000313" key="2">
    <source>
        <dbReference type="EMBL" id="MBR0671733.1"/>
    </source>
</evidence>
<dbReference type="SUPFAM" id="SSF51294">
    <property type="entry name" value="Hedgehog/intein (Hint) domain"/>
    <property type="match status" value="1"/>
</dbReference>
<proteinExistence type="predicted"/>
<comment type="caution">
    <text evidence="2">The sequence shown here is derived from an EMBL/GenBank/DDBJ whole genome shotgun (WGS) entry which is preliminary data.</text>
</comment>
<accession>A0A9X9WX54</accession>
<name>A0A9X9WX54_9PROT</name>
<dbReference type="Pfam" id="PF00353">
    <property type="entry name" value="HemolysinCabind"/>
    <property type="match status" value="2"/>
</dbReference>
<reference evidence="2" key="2">
    <citation type="journal article" date="2021" name="Syst. Appl. Microbiol.">
        <title>Roseomonas hellenica sp. nov., isolated from roots of wild-growing Alkanna tinctoria.</title>
        <authorList>
            <person name="Rat A."/>
            <person name="Naranjo H.D."/>
            <person name="Lebbe L."/>
            <person name="Cnockaert M."/>
            <person name="Krigas N."/>
            <person name="Grigoriadou K."/>
            <person name="Maloupa E."/>
            <person name="Willems A."/>
        </authorList>
    </citation>
    <scope>NUCLEOTIDE SEQUENCE</scope>
    <source>
        <strain evidence="2">LMG 31231</strain>
    </source>
</reference>
<dbReference type="Pfam" id="PF13403">
    <property type="entry name" value="Hint_2"/>
    <property type="match status" value="1"/>
</dbReference>
<dbReference type="InterPro" id="IPR011049">
    <property type="entry name" value="Serralysin-like_metalloprot_C"/>
</dbReference>
<evidence type="ECO:0000259" key="1">
    <source>
        <dbReference type="Pfam" id="PF13403"/>
    </source>
</evidence>
<keyword evidence="3" id="KW-1185">Reference proteome</keyword>
<protein>
    <recommendedName>
        <fullName evidence="1">Hedgehog/Intein (Hint) domain-containing protein</fullName>
    </recommendedName>
</protein>
<sequence length="339" mass="35577">MSGTSGNDSIVGGNQSQTIIGGLGSDTLFGGNSSDFITGGVSVAGAGGTVYYADDGGTRDYISTLNAGDTVFAFANDVVQGGNGSDTLYIPTGYTLSGSASFTVPTSTGGTESKVFQIWSNGTDTIAAAGFETTNNNYVCFAQGTMIATARGEVAVENLKVGDLVVSAHGGAALQPVVWLGHTRANVARHPERTKAAPILIQAGALADGVPHRDLRVSPEHAMFLDGRLVPAKHLVNGSTIIQELWCPEVTYWHVELPAHGLLIAEGAASESYFDDGNRKQFDNYGVTTLFKDFASERSNGRYAENACYPLLEDGEALDRIRARLAARAATETEARRSA</sequence>
<dbReference type="Gene3D" id="2.150.10.10">
    <property type="entry name" value="Serralysin-like metalloprotease, C-terminal"/>
    <property type="match status" value="1"/>
</dbReference>
<dbReference type="GO" id="GO:0005509">
    <property type="term" value="F:calcium ion binding"/>
    <property type="evidence" value="ECO:0007669"/>
    <property type="project" value="InterPro"/>
</dbReference>
<dbReference type="InterPro" id="IPR001343">
    <property type="entry name" value="Hemolysn_Ca-bd"/>
</dbReference>
<dbReference type="Proteomes" id="UP001138751">
    <property type="component" value="Unassembled WGS sequence"/>
</dbReference>
<dbReference type="EMBL" id="JAAEDM010000024">
    <property type="protein sequence ID" value="MBR0671733.1"/>
    <property type="molecule type" value="Genomic_DNA"/>
</dbReference>